<dbReference type="PANTHER" id="PTHR43289:SF6">
    <property type="entry name" value="SERINE_THREONINE-PROTEIN KINASE NEKL-3"/>
    <property type="match status" value="1"/>
</dbReference>
<dbReference type="SUPFAM" id="SSF49344">
    <property type="entry name" value="CBD9-like"/>
    <property type="match status" value="1"/>
</dbReference>
<dbReference type="FunFam" id="3.30.200.20:FF:000035">
    <property type="entry name" value="Serine/threonine protein kinase Stk1"/>
    <property type="match status" value="1"/>
</dbReference>
<keyword evidence="4" id="KW-0808">Transferase</keyword>
<dbReference type="GO" id="GO:0005524">
    <property type="term" value="F:ATP binding"/>
    <property type="evidence" value="ECO:0007669"/>
    <property type="project" value="UniProtKB-KW"/>
</dbReference>
<dbReference type="InterPro" id="IPR008271">
    <property type="entry name" value="Ser/Thr_kinase_AS"/>
</dbReference>
<feature type="domain" description="Protein kinase" evidence="13">
    <location>
        <begin position="14"/>
        <end position="290"/>
    </location>
</feature>
<evidence type="ECO:0000259" key="13">
    <source>
        <dbReference type="PROSITE" id="PS50011"/>
    </source>
</evidence>
<dbReference type="Gene3D" id="3.30.200.20">
    <property type="entry name" value="Phosphorylase Kinase, domain 1"/>
    <property type="match status" value="1"/>
</dbReference>
<dbReference type="Pfam" id="PF00069">
    <property type="entry name" value="Pkinase"/>
    <property type="match status" value="1"/>
</dbReference>
<keyword evidence="5" id="KW-0732">Signal</keyword>
<feature type="compositionally biased region" description="Low complexity" evidence="10">
    <location>
        <begin position="743"/>
        <end position="754"/>
    </location>
</feature>
<feature type="compositionally biased region" description="Acidic residues" evidence="10">
    <location>
        <begin position="755"/>
        <end position="765"/>
    </location>
</feature>
<dbReference type="InterPro" id="IPR011009">
    <property type="entry name" value="Kinase-like_dom_sf"/>
</dbReference>
<dbReference type="PROSITE" id="PS00108">
    <property type="entry name" value="PROTEIN_KINASE_ST"/>
    <property type="match status" value="1"/>
</dbReference>
<dbReference type="Gene3D" id="1.10.510.10">
    <property type="entry name" value="Transferase(Phosphotransferase) domain 1"/>
    <property type="match status" value="1"/>
</dbReference>
<evidence type="ECO:0000256" key="10">
    <source>
        <dbReference type="SAM" id="MobiDB-lite"/>
    </source>
</evidence>
<dbReference type="SUPFAM" id="SSF49879">
    <property type="entry name" value="SMAD/FHA domain"/>
    <property type="match status" value="1"/>
</dbReference>
<name>A0A3B0VGQ7_9ZZZZ</name>
<evidence type="ECO:0000256" key="1">
    <source>
        <dbReference type="ARBA" id="ARBA00004613"/>
    </source>
</evidence>
<keyword evidence="2" id="KW-0964">Secreted</keyword>
<dbReference type="EMBL" id="UOEU01000955">
    <property type="protein sequence ID" value="VAW42788.1"/>
    <property type="molecule type" value="Genomic_DNA"/>
</dbReference>
<dbReference type="Pfam" id="PF18884">
    <property type="entry name" value="TSP3_bac"/>
    <property type="match status" value="4"/>
</dbReference>
<accession>A0A3B0VGQ7</accession>
<evidence type="ECO:0000256" key="11">
    <source>
        <dbReference type="SAM" id="Phobius"/>
    </source>
</evidence>
<feature type="region of interest" description="Disordered" evidence="10">
    <location>
        <begin position="831"/>
        <end position="905"/>
    </location>
</feature>
<keyword evidence="11" id="KW-1133">Transmembrane helix</keyword>
<feature type="region of interest" description="Disordered" evidence="10">
    <location>
        <begin position="732"/>
        <end position="770"/>
    </location>
</feature>
<dbReference type="PROSITE" id="PS00107">
    <property type="entry name" value="PROTEIN_KINASE_ATP"/>
    <property type="match status" value="1"/>
</dbReference>
<dbReference type="CDD" id="cd00060">
    <property type="entry name" value="FHA"/>
    <property type="match status" value="1"/>
</dbReference>
<feature type="compositionally biased region" description="Low complexity" evidence="10">
    <location>
        <begin position="831"/>
        <end position="843"/>
    </location>
</feature>
<keyword evidence="11" id="KW-0812">Transmembrane</keyword>
<evidence type="ECO:0000256" key="4">
    <source>
        <dbReference type="ARBA" id="ARBA00022679"/>
    </source>
</evidence>
<dbReference type="InterPro" id="IPR008984">
    <property type="entry name" value="SMAD_FHA_dom_sf"/>
</dbReference>
<dbReference type="GO" id="GO:0005509">
    <property type="term" value="F:calcium ion binding"/>
    <property type="evidence" value="ECO:0007669"/>
    <property type="project" value="InterPro"/>
</dbReference>
<dbReference type="PANTHER" id="PTHR43289">
    <property type="entry name" value="MITOGEN-ACTIVATED PROTEIN KINASE KINASE KINASE 20-RELATED"/>
    <property type="match status" value="1"/>
</dbReference>
<dbReference type="Pfam" id="PF00498">
    <property type="entry name" value="FHA"/>
    <property type="match status" value="1"/>
</dbReference>
<evidence type="ECO:0000256" key="3">
    <source>
        <dbReference type="ARBA" id="ARBA00022527"/>
    </source>
</evidence>
<dbReference type="SMART" id="SM00220">
    <property type="entry name" value="S_TKc"/>
    <property type="match status" value="1"/>
</dbReference>
<dbReference type="Gene3D" id="4.10.1080.10">
    <property type="entry name" value="TSP type-3 repeat"/>
    <property type="match status" value="1"/>
</dbReference>
<keyword evidence="6" id="KW-0547">Nucleotide-binding</keyword>
<sequence length="1091" mass="117980">MTSKLIGHTINGRYRLESLLGDGGMGTVYRAYDVNLDRQVALKLMHAHFARQEEFRARLIQEARTAAQLDHPSVVQIYDFGDSPEGLFIAMEYVNGGSLRDHLRRLQRMRKFLPLAQSLQIGIHIAEALNYAFRRGIVHRDIKPGNIMLKRLNRPDEPEEQPFRALLTDFGLVKLQEGSQLTQSGTTLGTPTYMSPEQCSGEPLDGRADLYALGVVLYELFTNRLPFEFKTLSDAIAVHSRGEMPQPAREIRSDIPTIIDTILMRSLAKRPEDRYADGAEMADALRSAMVALEGAQTQVMLREEMNILEQVKEPPPGHELIINTPGHSPSTVPLTQAVVTLGRHADNEIVLPAEGVSRHHSRLQATALGWELVDLGGINGTFLNDRRLRADDPTPVVPGSRIRVGPYELTLQGPEISVFEQEAPTNQHGLGGTTPQVTPTQIATSDPLGLYLPNDQISVDPGQQVQFKVEVVNRGQIDDRVSLRVHGLPGSWAMPPSEFRDLPAGETIQLPVTIRPPKHRSTPTGRQRFRLELVSQRHPSTKVGATASLMIGTFVAFEANLDKSHLKLPDSVTVSIHNTGNAPADFSVVARDRHEGLRIRGERGRIRLQPGQVENVELGMDAERSSWLGSGELFPFEVAVASSAGGQQVLSGEAQSGSSLPPSLMYAVIFMTVFACAVPFFVLAFGDGSFFGRTQPTETAVINLAGTETAVAANIFATGTALAGTAVVEGDADGDGLSNNQETNTTRTDPNNPDTDGDGLSDGEEALTFGTDPLNADTDFDLLSDGVEVNQYGTNPKLADSDGDGINDVVEINNGTDPLATPIVTETPLATATDSTPTMTPTPSNTPPPSNTPTWTNTPPPSSTPTFTPMPTTTPTPTATVAPTDTPMATLTPSSTPTPTNTPLPNPVLTCIDTPPLIDGIFNPAEWTGSPLIEFLPPDNATDLVQVYFVRDATNLYFSFLINDPTEDLTDSLRLYFDTTGNLGDPDTADRFFFIVRDGTQEVQAGIGSNSDGNIWDTNYTSSNWTAVMGGQPGLWVIEVQVDASAEMAALANPFGMMIQVLYTGDLAAWPEGSASNSPSTWQQVDNVSCP</sequence>
<keyword evidence="11" id="KW-0472">Membrane</keyword>
<dbReference type="InterPro" id="IPR059100">
    <property type="entry name" value="TSP3_bac"/>
</dbReference>
<evidence type="ECO:0000256" key="6">
    <source>
        <dbReference type="ARBA" id="ARBA00022741"/>
    </source>
</evidence>
<evidence type="ECO:0000259" key="12">
    <source>
        <dbReference type="PROSITE" id="PS50006"/>
    </source>
</evidence>
<protein>
    <submittedName>
        <fullName evidence="14">Serine/threonine protein kinase</fullName>
    </submittedName>
</protein>
<dbReference type="AlphaFoldDB" id="A0A3B0VGQ7"/>
<feature type="domain" description="FHA" evidence="12">
    <location>
        <begin position="339"/>
        <end position="388"/>
    </location>
</feature>
<feature type="transmembrane region" description="Helical" evidence="11">
    <location>
        <begin position="664"/>
        <end position="685"/>
    </location>
</feature>
<evidence type="ECO:0000256" key="5">
    <source>
        <dbReference type="ARBA" id="ARBA00022729"/>
    </source>
</evidence>
<evidence type="ECO:0000313" key="14">
    <source>
        <dbReference type="EMBL" id="VAW42788.1"/>
    </source>
</evidence>
<dbReference type="PROSITE" id="PS50011">
    <property type="entry name" value="PROTEIN_KINASE_DOM"/>
    <property type="match status" value="1"/>
</dbReference>
<organism evidence="14">
    <name type="scientific">hydrothermal vent metagenome</name>
    <dbReference type="NCBI Taxonomy" id="652676"/>
    <lineage>
        <taxon>unclassified sequences</taxon>
        <taxon>metagenomes</taxon>
        <taxon>ecological metagenomes</taxon>
    </lineage>
</organism>
<dbReference type="InterPro" id="IPR028974">
    <property type="entry name" value="TSP_type-3_rpt"/>
</dbReference>
<dbReference type="InterPro" id="IPR000253">
    <property type="entry name" value="FHA_dom"/>
</dbReference>
<dbReference type="Gene3D" id="2.60.200.20">
    <property type="match status" value="1"/>
</dbReference>
<dbReference type="GO" id="GO:0004674">
    <property type="term" value="F:protein serine/threonine kinase activity"/>
    <property type="evidence" value="ECO:0007669"/>
    <property type="project" value="UniProtKB-KW"/>
</dbReference>
<dbReference type="SUPFAM" id="SSF103647">
    <property type="entry name" value="TSP type-3 repeat"/>
    <property type="match status" value="1"/>
</dbReference>
<dbReference type="PROSITE" id="PS50006">
    <property type="entry name" value="FHA_DOMAIN"/>
    <property type="match status" value="1"/>
</dbReference>
<evidence type="ECO:0000256" key="2">
    <source>
        <dbReference type="ARBA" id="ARBA00022525"/>
    </source>
</evidence>
<reference evidence="14" key="1">
    <citation type="submission" date="2018-06" db="EMBL/GenBank/DDBJ databases">
        <authorList>
            <person name="Zhirakovskaya E."/>
        </authorList>
    </citation>
    <scope>NUCLEOTIDE SEQUENCE</scope>
</reference>
<dbReference type="SMART" id="SM00240">
    <property type="entry name" value="FHA"/>
    <property type="match status" value="1"/>
</dbReference>
<keyword evidence="8" id="KW-0106">Calcium</keyword>
<dbReference type="Gene3D" id="2.60.40.1190">
    <property type="match status" value="1"/>
</dbReference>
<evidence type="ECO:0000256" key="7">
    <source>
        <dbReference type="ARBA" id="ARBA00022777"/>
    </source>
</evidence>
<evidence type="ECO:0000256" key="8">
    <source>
        <dbReference type="ARBA" id="ARBA00022837"/>
    </source>
</evidence>
<keyword evidence="3 14" id="KW-0723">Serine/threonine-protein kinase</keyword>
<feature type="compositionally biased region" description="Low complexity" evidence="10">
    <location>
        <begin position="864"/>
        <end position="899"/>
    </location>
</feature>
<keyword evidence="7 14" id="KW-0418">Kinase</keyword>
<gene>
    <name evidence="14" type="ORF">MNBD_CHLOROFLEXI01-37</name>
</gene>
<dbReference type="CDD" id="cd14014">
    <property type="entry name" value="STKc_PknB_like"/>
    <property type="match status" value="1"/>
</dbReference>
<comment type="subcellular location">
    <subcellularLocation>
        <location evidence="1">Secreted</location>
    </subcellularLocation>
</comment>
<dbReference type="SUPFAM" id="SSF56112">
    <property type="entry name" value="Protein kinase-like (PK-like)"/>
    <property type="match status" value="1"/>
</dbReference>
<dbReference type="InterPro" id="IPR000719">
    <property type="entry name" value="Prot_kinase_dom"/>
</dbReference>
<keyword evidence="9" id="KW-0067">ATP-binding</keyword>
<dbReference type="InterPro" id="IPR017441">
    <property type="entry name" value="Protein_kinase_ATP_BS"/>
</dbReference>
<evidence type="ECO:0000256" key="9">
    <source>
        <dbReference type="ARBA" id="ARBA00022840"/>
    </source>
</evidence>
<proteinExistence type="predicted"/>